<gene>
    <name evidence="1" type="ORF">CYNAS_LOCUS21309</name>
</gene>
<sequence>MIDEFGDFFDRSGYRYQLRGSSVAYKVHRNNTNVTVLHNVQLTAKLTDNRSIRTADAEKVAEKIYQMLSMEGAVFSKHIEVIAS</sequence>
<protein>
    <submittedName>
        <fullName evidence="1">Uncharacterized protein</fullName>
    </submittedName>
</protein>
<keyword evidence="2" id="KW-1185">Reference proteome</keyword>
<name>A0AA36HFB2_CYLNA</name>
<dbReference type="EMBL" id="CATQJL010000326">
    <property type="protein sequence ID" value="CAJ0609326.1"/>
    <property type="molecule type" value="Genomic_DNA"/>
</dbReference>
<evidence type="ECO:0000313" key="2">
    <source>
        <dbReference type="Proteomes" id="UP001176961"/>
    </source>
</evidence>
<reference evidence="1" key="1">
    <citation type="submission" date="2023-07" db="EMBL/GenBank/DDBJ databases">
        <authorList>
            <consortium name="CYATHOMIX"/>
        </authorList>
    </citation>
    <scope>NUCLEOTIDE SEQUENCE</scope>
    <source>
        <strain evidence="1">N/A</strain>
    </source>
</reference>
<dbReference type="AlphaFoldDB" id="A0AA36HFB2"/>
<accession>A0AA36HFB2</accession>
<dbReference type="Proteomes" id="UP001176961">
    <property type="component" value="Unassembled WGS sequence"/>
</dbReference>
<proteinExistence type="predicted"/>
<organism evidence="1 2">
    <name type="scientific">Cylicocyclus nassatus</name>
    <name type="common">Nematode worm</name>
    <dbReference type="NCBI Taxonomy" id="53992"/>
    <lineage>
        <taxon>Eukaryota</taxon>
        <taxon>Metazoa</taxon>
        <taxon>Ecdysozoa</taxon>
        <taxon>Nematoda</taxon>
        <taxon>Chromadorea</taxon>
        <taxon>Rhabditida</taxon>
        <taxon>Rhabditina</taxon>
        <taxon>Rhabditomorpha</taxon>
        <taxon>Strongyloidea</taxon>
        <taxon>Strongylidae</taxon>
        <taxon>Cylicocyclus</taxon>
    </lineage>
</organism>
<evidence type="ECO:0000313" key="1">
    <source>
        <dbReference type="EMBL" id="CAJ0609326.1"/>
    </source>
</evidence>
<comment type="caution">
    <text evidence="1">The sequence shown here is derived from an EMBL/GenBank/DDBJ whole genome shotgun (WGS) entry which is preliminary data.</text>
</comment>